<accession>A0ABT0A1L3</accession>
<comment type="caution">
    <text evidence="1">The sequence shown here is derived from an EMBL/GenBank/DDBJ whole genome shotgun (WGS) entry which is preliminary data.</text>
</comment>
<keyword evidence="2" id="KW-1185">Reference proteome</keyword>
<name>A0ABT0A1L3_9GAMM</name>
<sequence length="126" mass="13571">MLNSIEVEAILKEHGFSLASADSRRYAHGFRHGGLGDPLYVKAKTAKTGTPVAVGRYPLVVHPLNAPLTRLSALPGVHMAPSPYHNTNLADFPKRDNGGKKEIAHGRAFQFADRVALDAFVDAVLS</sequence>
<evidence type="ECO:0000313" key="2">
    <source>
        <dbReference type="Proteomes" id="UP001165423"/>
    </source>
</evidence>
<protein>
    <submittedName>
        <fullName evidence="1">Uncharacterized protein</fullName>
    </submittedName>
</protein>
<gene>
    <name evidence="1" type="ORF">MQC88_02665</name>
</gene>
<proteinExistence type="predicted"/>
<dbReference type="Proteomes" id="UP001165423">
    <property type="component" value="Unassembled WGS sequence"/>
</dbReference>
<dbReference type="EMBL" id="JALGCL010000001">
    <property type="protein sequence ID" value="MCJ0824869.1"/>
    <property type="molecule type" value="Genomic_DNA"/>
</dbReference>
<dbReference type="RefSeq" id="WP_243318986.1">
    <property type="nucleotide sequence ID" value="NZ_JALGCL010000001.1"/>
</dbReference>
<evidence type="ECO:0000313" key="1">
    <source>
        <dbReference type="EMBL" id="MCJ0824869.1"/>
    </source>
</evidence>
<reference evidence="1 2" key="1">
    <citation type="submission" date="2022-03" db="EMBL/GenBank/DDBJ databases">
        <title>Luteimonas soily sp. nov., a novel bacterium isolated from the soil.</title>
        <authorList>
            <person name="Zhang X."/>
        </authorList>
    </citation>
    <scope>NUCLEOTIDE SEQUENCE [LARGE SCALE GENOMIC DNA]</scope>
    <source>
        <strain evidence="1 2">50</strain>
    </source>
</reference>
<organism evidence="1 2">
    <name type="scientific">Cognatiluteimonas sedimenti</name>
    <dbReference type="NCBI Taxonomy" id="2927791"/>
    <lineage>
        <taxon>Bacteria</taxon>
        <taxon>Pseudomonadati</taxon>
        <taxon>Pseudomonadota</taxon>
        <taxon>Gammaproteobacteria</taxon>
        <taxon>Lysobacterales</taxon>
        <taxon>Lysobacteraceae</taxon>
        <taxon>Cognatiluteimonas</taxon>
    </lineage>
</organism>